<dbReference type="InterPro" id="IPR043129">
    <property type="entry name" value="ATPase_NBD"/>
</dbReference>
<dbReference type="GO" id="GO:0061711">
    <property type="term" value="F:tRNA N(6)-L-threonylcarbamoyladenine synthase activity"/>
    <property type="evidence" value="ECO:0007669"/>
    <property type="project" value="UniProtKB-EC"/>
</dbReference>
<protein>
    <submittedName>
        <fullName evidence="2">tRNA (Adenosine(37)-N6)-threonylcarbamoyltransferase complex dimerization subunit type 1 TsaB</fullName>
        <ecNumber evidence="2">2.3.1.234</ecNumber>
    </submittedName>
</protein>
<dbReference type="NCBIfam" id="TIGR03725">
    <property type="entry name" value="T6A_YeaZ"/>
    <property type="match status" value="1"/>
</dbReference>
<dbReference type="InterPro" id="IPR000905">
    <property type="entry name" value="Gcp-like_dom"/>
</dbReference>
<dbReference type="InterPro" id="IPR022496">
    <property type="entry name" value="T6A_TsaB"/>
</dbReference>
<dbReference type="GO" id="GO:0002949">
    <property type="term" value="P:tRNA threonylcarbamoyladenosine modification"/>
    <property type="evidence" value="ECO:0007669"/>
    <property type="project" value="InterPro"/>
</dbReference>
<comment type="caution">
    <text evidence="2">The sequence shown here is derived from an EMBL/GenBank/DDBJ whole genome shotgun (WGS) entry which is preliminary data.</text>
</comment>
<proteinExistence type="predicted"/>
<name>A0A951PDP7_9CYAN</name>
<sequence length="220" mass="23891">MLATHSSLEPHRYGLAIHTASHDLGLAISNFAGDQRCRTWPLGREVSNYLHSTLSDFMPPQTWSDLAFLAVAKGPGSFTGTRLGVVTARTLAQQLDLPLFAISTLAAAAWQSQANLSCDAAAPSLDLAVQMSAQRGELYGAIYGHDGNGSITALLPDSVMSLQRWQQLLAAWNRPYRLVWAEAELGATAEGLLQLAYQDWQLGLRAHWSEALPFYGQSPV</sequence>
<dbReference type="Gene3D" id="3.30.420.40">
    <property type="match status" value="2"/>
</dbReference>
<gene>
    <name evidence="2" type="primary">tsaB</name>
    <name evidence="2" type="ORF">KME07_13880</name>
</gene>
<keyword evidence="2" id="KW-0012">Acyltransferase</keyword>
<reference evidence="2" key="2">
    <citation type="journal article" date="2022" name="Microbiol. Resour. Announc.">
        <title>Metagenome Sequencing to Explore Phylogenomics of Terrestrial Cyanobacteria.</title>
        <authorList>
            <person name="Ward R.D."/>
            <person name="Stajich J.E."/>
            <person name="Johansen J.R."/>
            <person name="Huntemann M."/>
            <person name="Clum A."/>
            <person name="Foster B."/>
            <person name="Foster B."/>
            <person name="Roux S."/>
            <person name="Palaniappan K."/>
            <person name="Varghese N."/>
            <person name="Mukherjee S."/>
            <person name="Reddy T.B.K."/>
            <person name="Daum C."/>
            <person name="Copeland A."/>
            <person name="Chen I.A."/>
            <person name="Ivanova N.N."/>
            <person name="Kyrpides N.C."/>
            <person name="Shapiro N."/>
            <person name="Eloe-Fadrosh E.A."/>
            <person name="Pietrasiak N."/>
        </authorList>
    </citation>
    <scope>NUCLEOTIDE SEQUENCE</scope>
    <source>
        <strain evidence="2">GSE-TBD4-15B</strain>
    </source>
</reference>
<dbReference type="SUPFAM" id="SSF53067">
    <property type="entry name" value="Actin-like ATPase domain"/>
    <property type="match status" value="2"/>
</dbReference>
<dbReference type="Pfam" id="PF00814">
    <property type="entry name" value="TsaD"/>
    <property type="match status" value="1"/>
</dbReference>
<evidence type="ECO:0000259" key="1">
    <source>
        <dbReference type="Pfam" id="PF00814"/>
    </source>
</evidence>
<evidence type="ECO:0000313" key="3">
    <source>
        <dbReference type="Proteomes" id="UP000707356"/>
    </source>
</evidence>
<accession>A0A951PDP7</accession>
<evidence type="ECO:0000313" key="2">
    <source>
        <dbReference type="EMBL" id="MBW4466509.1"/>
    </source>
</evidence>
<keyword evidence="2" id="KW-0808">Transferase</keyword>
<dbReference type="AlphaFoldDB" id="A0A951PDP7"/>
<dbReference type="Proteomes" id="UP000707356">
    <property type="component" value="Unassembled WGS sequence"/>
</dbReference>
<dbReference type="EMBL" id="JAHHHV010000068">
    <property type="protein sequence ID" value="MBW4466509.1"/>
    <property type="molecule type" value="Genomic_DNA"/>
</dbReference>
<dbReference type="EC" id="2.3.1.234" evidence="2"/>
<reference evidence="2" key="1">
    <citation type="submission" date="2021-05" db="EMBL/GenBank/DDBJ databases">
        <authorList>
            <person name="Pietrasiak N."/>
            <person name="Ward R."/>
            <person name="Stajich J.E."/>
            <person name="Kurbessoian T."/>
        </authorList>
    </citation>
    <scope>NUCLEOTIDE SEQUENCE</scope>
    <source>
        <strain evidence="2">GSE-TBD4-15B</strain>
    </source>
</reference>
<feature type="domain" description="Gcp-like" evidence="1">
    <location>
        <begin position="62"/>
        <end position="168"/>
    </location>
</feature>
<organism evidence="2 3">
    <name type="scientific">Pegethrix bostrychoides GSE-TBD4-15B</name>
    <dbReference type="NCBI Taxonomy" id="2839662"/>
    <lineage>
        <taxon>Bacteria</taxon>
        <taxon>Bacillati</taxon>
        <taxon>Cyanobacteriota</taxon>
        <taxon>Cyanophyceae</taxon>
        <taxon>Oculatellales</taxon>
        <taxon>Oculatellaceae</taxon>
        <taxon>Pegethrix</taxon>
    </lineage>
</organism>